<proteinExistence type="predicted"/>
<name>A0A249PNC0_9HYPH</name>
<dbReference type="Proteomes" id="UP000217211">
    <property type="component" value="Plasmid pSJ05684a"/>
</dbReference>
<reference evidence="1 2" key="1">
    <citation type="submission" date="2017-08" db="EMBL/GenBank/DDBJ databases">
        <title>Multipartite genome sequences of Sinorhizobium species nodulating soybeans.</title>
        <authorList>
            <person name="Tian C.F."/>
        </authorList>
    </citation>
    <scope>NUCLEOTIDE SEQUENCE [LARGE SCALE GENOMIC DNA]</scope>
    <source>
        <strain evidence="1 2">CCBAU 05684</strain>
        <plasmid evidence="2">psj05684a</plasmid>
    </source>
</reference>
<dbReference type="KEGG" id="esj:SJ05684_a41150"/>
<organism evidence="1 2">
    <name type="scientific">Sinorhizobium sojae CCBAU 05684</name>
    <dbReference type="NCBI Taxonomy" id="716928"/>
    <lineage>
        <taxon>Bacteria</taxon>
        <taxon>Pseudomonadati</taxon>
        <taxon>Pseudomonadota</taxon>
        <taxon>Alphaproteobacteria</taxon>
        <taxon>Hyphomicrobiales</taxon>
        <taxon>Rhizobiaceae</taxon>
        <taxon>Sinorhizobium/Ensifer group</taxon>
        <taxon>Sinorhizobium</taxon>
    </lineage>
</organism>
<sequence length="53" mass="5890">MLEAADHVVERLESTRHLEADEIVTDAFDHRRHSIKGGAHRRVSRAIAVATAS</sequence>
<geneLocation type="plasmid" evidence="2">
    <name>psj05684a</name>
</geneLocation>
<protein>
    <submittedName>
        <fullName evidence="1">Uncharacterized protein</fullName>
    </submittedName>
</protein>
<gene>
    <name evidence="1" type="ORF">SJ05684_a41150</name>
</gene>
<dbReference type="EMBL" id="CP023069">
    <property type="protein sequence ID" value="ASY67428.1"/>
    <property type="molecule type" value="Genomic_DNA"/>
</dbReference>
<evidence type="ECO:0000313" key="1">
    <source>
        <dbReference type="EMBL" id="ASY67428.1"/>
    </source>
</evidence>
<keyword evidence="1" id="KW-0614">Plasmid</keyword>
<dbReference type="AlphaFoldDB" id="A0A249PNC0"/>
<keyword evidence="2" id="KW-1185">Reference proteome</keyword>
<accession>A0A249PNC0</accession>
<evidence type="ECO:0000313" key="2">
    <source>
        <dbReference type="Proteomes" id="UP000217211"/>
    </source>
</evidence>